<evidence type="ECO:0000256" key="3">
    <source>
        <dbReference type="ARBA" id="ARBA00022723"/>
    </source>
</evidence>
<evidence type="ECO:0000256" key="4">
    <source>
        <dbReference type="ARBA" id="ARBA00022737"/>
    </source>
</evidence>
<evidence type="ECO:0000256" key="1">
    <source>
        <dbReference type="ARBA" id="ARBA00022448"/>
    </source>
</evidence>
<dbReference type="InterPro" id="IPR003741">
    <property type="entry name" value="LUD_dom"/>
</dbReference>
<feature type="domain" description="4Fe-4S ferredoxin-type" evidence="8">
    <location>
        <begin position="302"/>
        <end position="333"/>
    </location>
</feature>
<dbReference type="Gene3D" id="1.10.1060.10">
    <property type="entry name" value="Alpha-helical ferredoxin"/>
    <property type="match status" value="1"/>
</dbReference>
<dbReference type="InterPro" id="IPR037171">
    <property type="entry name" value="NagB/RpiA_transferase-like"/>
</dbReference>
<dbReference type="PROSITE" id="PS51379">
    <property type="entry name" value="4FE4S_FER_2"/>
    <property type="match status" value="1"/>
</dbReference>
<keyword evidence="4" id="KW-0677">Repeat</keyword>
<accession>A0ABS5JVQ1</accession>
<dbReference type="PANTHER" id="PTHR47153">
    <property type="entry name" value="LACTATE UTILIZATION PROTEIN B"/>
    <property type="match status" value="1"/>
</dbReference>
<organism evidence="9 10">
    <name type="scientific">Carboxylicivirga linearis</name>
    <dbReference type="NCBI Taxonomy" id="1628157"/>
    <lineage>
        <taxon>Bacteria</taxon>
        <taxon>Pseudomonadati</taxon>
        <taxon>Bacteroidota</taxon>
        <taxon>Bacteroidia</taxon>
        <taxon>Marinilabiliales</taxon>
        <taxon>Marinilabiliaceae</taxon>
        <taxon>Carboxylicivirga</taxon>
    </lineage>
</organism>
<dbReference type="InterPro" id="IPR004452">
    <property type="entry name" value="LutB/LldF"/>
</dbReference>
<evidence type="ECO:0000256" key="5">
    <source>
        <dbReference type="ARBA" id="ARBA00022982"/>
    </source>
</evidence>
<keyword evidence="5" id="KW-0249">Electron transport</keyword>
<dbReference type="PROSITE" id="PS00198">
    <property type="entry name" value="4FE4S_FER_1"/>
    <property type="match status" value="1"/>
</dbReference>
<dbReference type="InterPro" id="IPR009051">
    <property type="entry name" value="Helical_ferredxn"/>
</dbReference>
<dbReference type="Pfam" id="PF02589">
    <property type="entry name" value="LUD_dom"/>
    <property type="match status" value="1"/>
</dbReference>
<evidence type="ECO:0000313" key="10">
    <source>
        <dbReference type="Proteomes" id="UP000708576"/>
    </source>
</evidence>
<dbReference type="EMBL" id="JAGUCO010000006">
    <property type="protein sequence ID" value="MBS2098855.1"/>
    <property type="molecule type" value="Genomic_DNA"/>
</dbReference>
<dbReference type="InterPro" id="IPR017896">
    <property type="entry name" value="4Fe4S_Fe-S-bd"/>
</dbReference>
<sequence length="453" mass="50873">MLRKQAKIFKQQSKKVATDLQHRKTINFNISKYDAAVQAGKLRFSDFELAKEITSDIKDEVISKLPDLLLQYEEEAQKNGVEVYWAEDSSSLIQQVSEVLKEEETRMLVKSKSMVSEEVELNDNLEKFGIESVETDLGEFIVQVAGEKPYHIVTPAMHKSKSDVAELFHKHFGTDINLSAEEMTGFVRQYLRKKFLTADVGITGGNFICAKEGAIAVTENEGNAYLSASMPKTHIVIVGIEKVIPSISDLSKMWPVLAAHGTGQQLTVYSNVFFGPKRADEVDGPERMVVFLLDNKRSDIYRDPKLRQSLKCIRCGACLNYCPVYKNIGGYTYAATYSGPIGSVLTPHFKDFTDFNHLSFASSLCGKCEEICPVHIPLTQLLLYNRQKSSKNSMLNKGLYLALSDRKHMDAVNGRVKTILKDAFESGLVGEKKELSDFTSKSFSKAYRKHKKT</sequence>
<dbReference type="Proteomes" id="UP000708576">
    <property type="component" value="Unassembled WGS sequence"/>
</dbReference>
<dbReference type="InterPro" id="IPR024185">
    <property type="entry name" value="FTHF_cligase-like_sf"/>
</dbReference>
<dbReference type="Pfam" id="PF13183">
    <property type="entry name" value="Fer4_8"/>
    <property type="match status" value="1"/>
</dbReference>
<gene>
    <name evidence="9" type="ORF">KEM10_11240</name>
</gene>
<proteinExistence type="predicted"/>
<evidence type="ECO:0000256" key="6">
    <source>
        <dbReference type="ARBA" id="ARBA00023004"/>
    </source>
</evidence>
<keyword evidence="1" id="KW-0813">Transport</keyword>
<evidence type="ECO:0000259" key="8">
    <source>
        <dbReference type="PROSITE" id="PS51379"/>
    </source>
</evidence>
<dbReference type="Gene3D" id="3.40.50.10420">
    <property type="entry name" value="NagB/RpiA/CoA transferase-like"/>
    <property type="match status" value="1"/>
</dbReference>
<keyword evidence="7" id="KW-0411">Iron-sulfur</keyword>
<dbReference type="PANTHER" id="PTHR47153:SF2">
    <property type="entry name" value="LACTATE UTILIZATION PROTEIN B"/>
    <property type="match status" value="1"/>
</dbReference>
<comment type="caution">
    <text evidence="9">The sequence shown here is derived from an EMBL/GenBank/DDBJ whole genome shotgun (WGS) entry which is preliminary data.</text>
</comment>
<evidence type="ECO:0000313" key="9">
    <source>
        <dbReference type="EMBL" id="MBS2098855.1"/>
    </source>
</evidence>
<evidence type="ECO:0000256" key="7">
    <source>
        <dbReference type="ARBA" id="ARBA00023014"/>
    </source>
</evidence>
<keyword evidence="10" id="KW-1185">Reference proteome</keyword>
<keyword evidence="2" id="KW-0004">4Fe-4S</keyword>
<reference evidence="9 10" key="1">
    <citation type="journal article" date="2015" name="Int. J. Syst. Evol. Microbiol.">
        <title>Carboxylicivirga linearis sp. nov., isolated from a sea cucumber culture pond.</title>
        <authorList>
            <person name="Wang F.Q."/>
            <person name="Zhou Y.X."/>
            <person name="Lin X.Z."/>
            <person name="Chen G.J."/>
            <person name="Du Z.J."/>
        </authorList>
    </citation>
    <scope>NUCLEOTIDE SEQUENCE [LARGE SCALE GENOMIC DNA]</scope>
    <source>
        <strain evidence="9 10">FB218</strain>
    </source>
</reference>
<keyword evidence="6" id="KW-0408">Iron</keyword>
<dbReference type="SUPFAM" id="SSF46548">
    <property type="entry name" value="alpha-helical ferredoxin"/>
    <property type="match status" value="1"/>
</dbReference>
<name>A0ABS5JVQ1_9BACT</name>
<dbReference type="SUPFAM" id="SSF100950">
    <property type="entry name" value="NagB/RpiA/CoA transferase-like"/>
    <property type="match status" value="1"/>
</dbReference>
<keyword evidence="3" id="KW-0479">Metal-binding</keyword>
<dbReference type="InterPro" id="IPR017900">
    <property type="entry name" value="4Fe4S_Fe_S_CS"/>
</dbReference>
<protein>
    <submittedName>
        <fullName evidence="9">Lactate utilization protein</fullName>
    </submittedName>
</protein>
<evidence type="ECO:0000256" key="2">
    <source>
        <dbReference type="ARBA" id="ARBA00022485"/>
    </source>
</evidence>